<organism evidence="1 2">
    <name type="scientific">Pandoraea apista</name>
    <dbReference type="NCBI Taxonomy" id="93218"/>
    <lineage>
        <taxon>Bacteria</taxon>
        <taxon>Pseudomonadati</taxon>
        <taxon>Pseudomonadota</taxon>
        <taxon>Betaproteobacteria</taxon>
        <taxon>Burkholderiales</taxon>
        <taxon>Burkholderiaceae</taxon>
        <taxon>Pandoraea</taxon>
    </lineage>
</organism>
<proteinExistence type="predicted"/>
<accession>A0A5E5PBI7</accession>
<dbReference type="Proteomes" id="UP000364291">
    <property type="component" value="Unassembled WGS sequence"/>
</dbReference>
<protein>
    <submittedName>
        <fullName evidence="1">Uncharacterized protein</fullName>
    </submittedName>
</protein>
<dbReference type="EMBL" id="CABPSX010000014">
    <property type="protein sequence ID" value="VVG73932.1"/>
    <property type="molecule type" value="Genomic_DNA"/>
</dbReference>
<gene>
    <name evidence="1" type="ORF">PAP18089_04942</name>
</gene>
<evidence type="ECO:0000313" key="2">
    <source>
        <dbReference type="Proteomes" id="UP000364291"/>
    </source>
</evidence>
<name>A0A5E5PBI7_9BURK</name>
<sequence>MRRMADVVKTSAMSLQMRSSPLLAHWFVLDSMRIANRANREGMRANALALTRRCVEAISVIELSICGHPEAEATMLCWDADQLSPGKLRAWLEANVARLRRWSLDRTVAPLYTGICRCDSALCTLRFEAGAVAASFTAQRPGVGRALCVVRIYWWKFSHEATMLRRQHASRAITRFSRTRRAAC</sequence>
<dbReference type="AlphaFoldDB" id="A0A5E5PBI7"/>
<reference evidence="1 2" key="1">
    <citation type="submission" date="2019-08" db="EMBL/GenBank/DDBJ databases">
        <authorList>
            <person name="Peeters C."/>
        </authorList>
    </citation>
    <scope>NUCLEOTIDE SEQUENCE [LARGE SCALE GENOMIC DNA]</scope>
    <source>
        <strain evidence="1 2">LMG 18089</strain>
    </source>
</reference>
<evidence type="ECO:0000313" key="1">
    <source>
        <dbReference type="EMBL" id="VVG73932.1"/>
    </source>
</evidence>